<name>M9ME51_PSEA3</name>
<proteinExistence type="predicted"/>
<dbReference type="Pfam" id="PF20263">
    <property type="entry name" value="LYRM2-like"/>
    <property type="match status" value="1"/>
</dbReference>
<feature type="region of interest" description="Disordered" evidence="1">
    <location>
        <begin position="117"/>
        <end position="136"/>
    </location>
</feature>
<dbReference type="InterPro" id="IPR046896">
    <property type="entry name" value="Cup1-like_N"/>
</dbReference>
<evidence type="ECO:0000256" key="1">
    <source>
        <dbReference type="SAM" id="MobiDB-lite"/>
    </source>
</evidence>
<evidence type="ECO:0000259" key="2">
    <source>
        <dbReference type="Pfam" id="PF20263"/>
    </source>
</evidence>
<dbReference type="Proteomes" id="UP000011976">
    <property type="component" value="Unassembled WGS sequence"/>
</dbReference>
<accession>M9ME51</accession>
<evidence type="ECO:0000313" key="3">
    <source>
        <dbReference type="EMBL" id="GAC73147.1"/>
    </source>
</evidence>
<dbReference type="AlphaFoldDB" id="M9ME51"/>
<reference evidence="4" key="1">
    <citation type="journal article" date="2013" name="Genome Announc.">
        <title>Genome sequence of the basidiomycetous yeast Pseudozyma antarctica T-34, a producer of the glycolipid biosurfactants mannosylerythritol lipids.</title>
        <authorList>
            <person name="Morita T."/>
            <person name="Koike H."/>
            <person name="Koyama Y."/>
            <person name="Hagiwara H."/>
            <person name="Ito E."/>
            <person name="Fukuoka T."/>
            <person name="Imura T."/>
            <person name="Machida M."/>
            <person name="Kitamoto D."/>
        </authorList>
    </citation>
    <scope>NUCLEOTIDE SEQUENCE [LARGE SCALE GENOMIC DNA]</scope>
    <source>
        <strain evidence="4">T-34</strain>
    </source>
</reference>
<dbReference type="OrthoDB" id="198652at2759"/>
<gene>
    <name evidence="3" type="ORF">PANT_8d00088</name>
</gene>
<dbReference type="EMBL" id="DF196774">
    <property type="protein sequence ID" value="GAC73147.1"/>
    <property type="molecule type" value="Genomic_DNA"/>
</dbReference>
<protein>
    <recommendedName>
        <fullName evidence="2">LYR motif-containing protein Cup1-like N-terminal domain-containing protein</fullName>
    </recommendedName>
</protein>
<feature type="domain" description="LYR motif-containing protein Cup1-like N-terminal" evidence="2">
    <location>
        <begin position="23"/>
        <end position="116"/>
    </location>
</feature>
<evidence type="ECO:0000313" key="4">
    <source>
        <dbReference type="Proteomes" id="UP000011976"/>
    </source>
</evidence>
<organism evidence="3 4">
    <name type="scientific">Pseudozyma antarctica (strain T-34)</name>
    <name type="common">Yeast</name>
    <name type="synonym">Candida antarctica</name>
    <dbReference type="NCBI Taxonomy" id="1151754"/>
    <lineage>
        <taxon>Eukaryota</taxon>
        <taxon>Fungi</taxon>
        <taxon>Dikarya</taxon>
        <taxon>Basidiomycota</taxon>
        <taxon>Ustilaginomycotina</taxon>
        <taxon>Ustilaginomycetes</taxon>
        <taxon>Ustilaginales</taxon>
        <taxon>Ustilaginaceae</taxon>
        <taxon>Moesziomyces</taxon>
    </lineage>
</organism>
<sequence>MASSSSSSRRLVSGASQEGLKHLYRTLLHQARLLSATFNDPILYSSHRFLARKNIEPLLTSSPPSEGWPPSTASKRLARARLHRRQLADANHGWEHAVYRALSLAYARSGKLRRDALSDLSPKPAPSAQLDEGEVPRAEQVSPVLLAIVTNAATMNGAAVKMAAHMTERPPPPFLPKEDDPLVTMFGRAKRASTLQNAMARYRRTYLRKIKLPIDVVSAETPAPSLFAHLENLARGQGPRVGDRPYLAAARGAVEMYRSDVSGAAHRKRSLRVHGWSSHPKHYTARAQRRLYGRILSDAPLLIIPAANEMDVAKAKNDPLGIRARLRAAHQVSIDEKTPPGKMRAVTSSLAVGASSKSRAESPGQGKEVQHLLAPSEVHFLKQNGLLQLR</sequence>